<keyword evidence="3" id="KW-0732">Signal</keyword>
<dbReference type="STRING" id="1849047.A0A3D8S864"/>
<keyword evidence="2 3" id="KW-0378">Hydrolase</keyword>
<evidence type="ECO:0000256" key="3">
    <source>
        <dbReference type="RuleBase" id="RU361235"/>
    </source>
</evidence>
<evidence type="ECO:0000259" key="4">
    <source>
        <dbReference type="Pfam" id="PF00135"/>
    </source>
</evidence>
<comment type="similarity">
    <text evidence="1 3">Belongs to the type-B carboxylesterase/lipase family.</text>
</comment>
<gene>
    <name evidence="5" type="ORF">BP6252_03639</name>
</gene>
<proteinExistence type="inferred from homology"/>
<dbReference type="SUPFAM" id="SSF53474">
    <property type="entry name" value="alpha/beta-Hydrolases"/>
    <property type="match status" value="1"/>
</dbReference>
<dbReference type="PANTHER" id="PTHR11559">
    <property type="entry name" value="CARBOXYLESTERASE"/>
    <property type="match status" value="1"/>
</dbReference>
<comment type="caution">
    <text evidence="5">The sequence shown here is derived from an EMBL/GenBank/DDBJ whole genome shotgun (WGS) entry which is preliminary data.</text>
</comment>
<dbReference type="PROSITE" id="PS00941">
    <property type="entry name" value="CARBOXYLESTERASE_B_2"/>
    <property type="match status" value="1"/>
</dbReference>
<feature type="chain" id="PRO_5017496210" description="Carboxylic ester hydrolase" evidence="3">
    <location>
        <begin position="19"/>
        <end position="547"/>
    </location>
</feature>
<dbReference type="PROSITE" id="PS00122">
    <property type="entry name" value="CARBOXYLESTERASE_B_1"/>
    <property type="match status" value="1"/>
</dbReference>
<evidence type="ECO:0000256" key="1">
    <source>
        <dbReference type="ARBA" id="ARBA00005964"/>
    </source>
</evidence>
<sequence length="547" mass="59764">MFCVALVMLSFLTFLAHGHPRRQVSLQVDLGYSTYVGTSVAKGVNQWLGIRYATPPLGQLRFRKAQPPAYQKGVQKADTRGAVCMPTPSTGLRDGYSEDCLFLDIYAPSRSSKHGHPVFVNFQGGGFNTLAAPTANGTSLVVASNYDIVVVTFNYRVGLWGFLASKEVSDDGDLNVGLLDQRLVLEWVQEYIHLFGGNPKHVTIAGASAGGASVDLHLSAYGGRDDGLFHAAAAESQSFGAQLTVAQSQYQYDHLVNRVGCNHSTDTLACLRSVDVELLATNNLIDLPTPGGAGGPPTYMFSNVIDDNFTTDYTYNLYAEGKFVKVPVIFGYVLLVALPSVSLLTGQRDDTNEGTIFTPKNINNLTAMNNFLKNNWVKLTSDQLAQIDIYWPKAQQFPDSGEYWRAAANAYGEMRYNCPGIYLSGQFPKYGVDSSWNYHWDVLDPDNAISGYGVTHTSEFASIWGSSSAPDSSLTPTIQGYWTSFIRSKDPNKYRLAGSPVWETFSALSQQRIHFPNNVSAVGMENVPVDQAKRCAYASSIGVSINQ</sequence>
<dbReference type="OrthoDB" id="408631at2759"/>
<feature type="signal peptide" evidence="3">
    <location>
        <begin position="1"/>
        <end position="18"/>
    </location>
</feature>
<organism evidence="5 6">
    <name type="scientific">Coleophoma cylindrospora</name>
    <dbReference type="NCBI Taxonomy" id="1849047"/>
    <lineage>
        <taxon>Eukaryota</taxon>
        <taxon>Fungi</taxon>
        <taxon>Dikarya</taxon>
        <taxon>Ascomycota</taxon>
        <taxon>Pezizomycotina</taxon>
        <taxon>Leotiomycetes</taxon>
        <taxon>Helotiales</taxon>
        <taxon>Dermateaceae</taxon>
        <taxon>Coleophoma</taxon>
    </lineage>
</organism>
<dbReference type="InterPro" id="IPR002018">
    <property type="entry name" value="CarbesteraseB"/>
</dbReference>
<protein>
    <recommendedName>
        <fullName evidence="3">Carboxylic ester hydrolase</fullName>
        <ecNumber evidence="3">3.1.1.-</ecNumber>
    </recommendedName>
</protein>
<dbReference type="GO" id="GO:0016787">
    <property type="term" value="F:hydrolase activity"/>
    <property type="evidence" value="ECO:0007669"/>
    <property type="project" value="UniProtKB-KW"/>
</dbReference>
<name>A0A3D8S864_9HELO</name>
<dbReference type="InterPro" id="IPR029058">
    <property type="entry name" value="AB_hydrolase_fold"/>
</dbReference>
<reference evidence="5 6" key="1">
    <citation type="journal article" date="2018" name="IMA Fungus">
        <title>IMA Genome-F 9: Draft genome sequence of Annulohypoxylon stygium, Aspergillus mulundensis, Berkeleyomyces basicola (syn. Thielaviopsis basicola), Ceratocystis smalleyi, two Cercospora beticola strains, Coleophoma cylindrospora, Fusarium fracticaudum, Phialophora cf. hyalina, and Morchella septimelata.</title>
        <authorList>
            <person name="Wingfield B.D."/>
            <person name="Bills G.F."/>
            <person name="Dong Y."/>
            <person name="Huang W."/>
            <person name="Nel W.J."/>
            <person name="Swalarsk-Parry B.S."/>
            <person name="Vaghefi N."/>
            <person name="Wilken P.M."/>
            <person name="An Z."/>
            <person name="de Beer Z.W."/>
            <person name="De Vos L."/>
            <person name="Chen L."/>
            <person name="Duong T.A."/>
            <person name="Gao Y."/>
            <person name="Hammerbacher A."/>
            <person name="Kikkert J.R."/>
            <person name="Li Y."/>
            <person name="Li H."/>
            <person name="Li K."/>
            <person name="Li Q."/>
            <person name="Liu X."/>
            <person name="Ma X."/>
            <person name="Naidoo K."/>
            <person name="Pethybridge S.J."/>
            <person name="Sun J."/>
            <person name="Steenkamp E.T."/>
            <person name="van der Nest M.A."/>
            <person name="van Wyk S."/>
            <person name="Wingfield M.J."/>
            <person name="Xiong C."/>
            <person name="Yue Q."/>
            <person name="Zhang X."/>
        </authorList>
    </citation>
    <scope>NUCLEOTIDE SEQUENCE [LARGE SCALE GENOMIC DNA]</scope>
    <source>
        <strain evidence="5 6">BP6252</strain>
    </source>
</reference>
<dbReference type="Gene3D" id="3.40.50.1820">
    <property type="entry name" value="alpha/beta hydrolase"/>
    <property type="match status" value="1"/>
</dbReference>
<dbReference type="InterPro" id="IPR019826">
    <property type="entry name" value="Carboxylesterase_B_AS"/>
</dbReference>
<keyword evidence="6" id="KW-1185">Reference proteome</keyword>
<accession>A0A3D8S864</accession>
<evidence type="ECO:0000256" key="2">
    <source>
        <dbReference type="ARBA" id="ARBA00022801"/>
    </source>
</evidence>
<evidence type="ECO:0000313" key="6">
    <source>
        <dbReference type="Proteomes" id="UP000256645"/>
    </source>
</evidence>
<dbReference type="Pfam" id="PF00135">
    <property type="entry name" value="COesterase"/>
    <property type="match status" value="1"/>
</dbReference>
<evidence type="ECO:0000313" key="5">
    <source>
        <dbReference type="EMBL" id="RDW82527.1"/>
    </source>
</evidence>
<dbReference type="AlphaFoldDB" id="A0A3D8S864"/>
<dbReference type="InterPro" id="IPR019819">
    <property type="entry name" value="Carboxylesterase_B_CS"/>
</dbReference>
<dbReference type="EC" id="3.1.1.-" evidence="3"/>
<dbReference type="EMBL" id="PDLM01000003">
    <property type="protein sequence ID" value="RDW82527.1"/>
    <property type="molecule type" value="Genomic_DNA"/>
</dbReference>
<feature type="domain" description="Carboxylesterase type B" evidence="4">
    <location>
        <begin position="38"/>
        <end position="519"/>
    </location>
</feature>
<dbReference type="InterPro" id="IPR050309">
    <property type="entry name" value="Type-B_Carboxylest/Lipase"/>
</dbReference>
<dbReference type="Proteomes" id="UP000256645">
    <property type="component" value="Unassembled WGS sequence"/>
</dbReference>